<dbReference type="InterPro" id="IPR001611">
    <property type="entry name" value="Leu-rich_rpt"/>
</dbReference>
<keyword evidence="5" id="KW-0732">Signal</keyword>
<dbReference type="PANTHER" id="PTHR48065:SF68">
    <property type="entry name" value="LEUCINE-RICH REPEAT-CONTAINING N-TERMINAL PLANT-TYPE DOMAIN-CONTAINING PROTEIN"/>
    <property type="match status" value="1"/>
</dbReference>
<sequence>MKRLAHTHLAGSVVLFLLAATTIPSTTVAVVSLDGEALLAWKASLSDPAALSNWTRAKPMCLSWDGLYCHLERVVKLRLSGLGLSGGLDTLDTSELQDLVTLDLSGNNLGGAIPAGISRLRSLELLDLSSNRFDSSIPPGLGGMPNLVFLQLYNNSLVGGIPPQLCRLPLVRLLDISKNESFRAACKIPMAVPSQTCSLRWLYLARNSFIGAFPPVLRSCNSLETVDIGNNGFFGVIPPWIWSRFPLLKILSLRSNNFTGEIPPQLSRHLGLQLLDMANNSLTGSIPVSFGSFFFMKYPQNLSATGSLHWTKYDDKINIIWKGQEQIFQSATQSLAGIDLSGNLLSRCIPKELTNLLGIQFLNLSRNHLSCGIPKDIGSLTYLESLDLSSNELLGGIPPSMSNLSWLNTFNVSNNLLSGKIPAGSQMQTLTDPSIYSNNSRLCGFPLETPCPNTFLTQNERNGGNEDQWLYYWVIAGIVFGFWLWFGMLFIVKTWRCAFLLFVDGMQCKVMKKA</sequence>
<keyword evidence="6" id="KW-0677">Repeat</keyword>
<comment type="subcellular location">
    <subcellularLocation>
        <location evidence="1">Cell membrane</location>
    </subcellularLocation>
</comment>
<keyword evidence="4" id="KW-0812">Transmembrane</keyword>
<dbReference type="Pfam" id="PF00560">
    <property type="entry name" value="LRR_1"/>
    <property type="match status" value="8"/>
</dbReference>
<dbReference type="FunFam" id="3.80.10.10:FF:000383">
    <property type="entry name" value="Leucine-rich repeat receptor protein kinase EMS1"/>
    <property type="match status" value="1"/>
</dbReference>
<keyword evidence="9" id="KW-0325">Glycoprotein</keyword>
<dbReference type="EnsemblPlants" id="EMT10227">
    <property type="protein sequence ID" value="EMT10227"/>
    <property type="gene ID" value="F775_23366"/>
</dbReference>
<dbReference type="SUPFAM" id="SSF52058">
    <property type="entry name" value="L domain-like"/>
    <property type="match status" value="2"/>
</dbReference>
<keyword evidence="2" id="KW-1003">Cell membrane</keyword>
<feature type="domain" description="Leucine-rich repeat-containing N-terminal plant-type" evidence="10">
    <location>
        <begin position="34"/>
        <end position="69"/>
    </location>
</feature>
<evidence type="ECO:0000256" key="7">
    <source>
        <dbReference type="ARBA" id="ARBA00022989"/>
    </source>
</evidence>
<dbReference type="FunFam" id="3.80.10.10:FF:000400">
    <property type="entry name" value="Nuclear pore complex protein NUP107"/>
    <property type="match status" value="1"/>
</dbReference>
<organism evidence="11">
    <name type="scientific">Aegilops tauschii</name>
    <name type="common">Tausch's goatgrass</name>
    <name type="synonym">Aegilops squarrosa</name>
    <dbReference type="NCBI Taxonomy" id="37682"/>
    <lineage>
        <taxon>Eukaryota</taxon>
        <taxon>Viridiplantae</taxon>
        <taxon>Streptophyta</taxon>
        <taxon>Embryophyta</taxon>
        <taxon>Tracheophyta</taxon>
        <taxon>Spermatophyta</taxon>
        <taxon>Magnoliopsida</taxon>
        <taxon>Liliopsida</taxon>
        <taxon>Poales</taxon>
        <taxon>Poaceae</taxon>
        <taxon>BOP clade</taxon>
        <taxon>Pooideae</taxon>
        <taxon>Triticodae</taxon>
        <taxon>Triticeae</taxon>
        <taxon>Triticinae</taxon>
        <taxon>Aegilops</taxon>
    </lineage>
</organism>
<protein>
    <submittedName>
        <fullName evidence="11">Putative LRR receptor-like serine/threonine-protein kinase</fullName>
    </submittedName>
</protein>
<evidence type="ECO:0000256" key="3">
    <source>
        <dbReference type="ARBA" id="ARBA00022614"/>
    </source>
</evidence>
<accession>M8B0F8</accession>
<proteinExistence type="predicted"/>
<evidence type="ECO:0000256" key="6">
    <source>
        <dbReference type="ARBA" id="ARBA00022737"/>
    </source>
</evidence>
<dbReference type="PRINTS" id="PR00019">
    <property type="entry name" value="LEURICHRPT"/>
</dbReference>
<evidence type="ECO:0000256" key="9">
    <source>
        <dbReference type="ARBA" id="ARBA00023180"/>
    </source>
</evidence>
<evidence type="ECO:0000256" key="5">
    <source>
        <dbReference type="ARBA" id="ARBA00022729"/>
    </source>
</evidence>
<dbReference type="Pfam" id="PF08263">
    <property type="entry name" value="LRRNT_2"/>
    <property type="match status" value="1"/>
</dbReference>
<evidence type="ECO:0000313" key="11">
    <source>
        <dbReference type="EnsemblPlants" id="EMT10227"/>
    </source>
</evidence>
<dbReference type="SMART" id="SM00369">
    <property type="entry name" value="LRR_TYP"/>
    <property type="match status" value="5"/>
</dbReference>
<dbReference type="Gene3D" id="3.30.1490.310">
    <property type="match status" value="1"/>
</dbReference>
<evidence type="ECO:0000256" key="1">
    <source>
        <dbReference type="ARBA" id="ARBA00004236"/>
    </source>
</evidence>
<dbReference type="InterPro" id="IPR003591">
    <property type="entry name" value="Leu-rich_rpt_typical-subtyp"/>
</dbReference>
<keyword evidence="7" id="KW-1133">Transmembrane helix</keyword>
<reference evidence="11" key="1">
    <citation type="submission" date="2015-06" db="UniProtKB">
        <authorList>
            <consortium name="EnsemblPlants"/>
        </authorList>
    </citation>
    <scope>IDENTIFICATION</scope>
</reference>
<name>M8B0F8_AEGTA</name>
<keyword evidence="8" id="KW-0472">Membrane</keyword>
<dbReference type="FunFam" id="3.80.10.10:FF:000041">
    <property type="entry name" value="LRR receptor-like serine/threonine-protein kinase ERECTA"/>
    <property type="match status" value="1"/>
</dbReference>
<evidence type="ECO:0000256" key="2">
    <source>
        <dbReference type="ARBA" id="ARBA00022475"/>
    </source>
</evidence>
<evidence type="ECO:0000259" key="10">
    <source>
        <dbReference type="Pfam" id="PF08263"/>
    </source>
</evidence>
<dbReference type="InterPro" id="IPR032675">
    <property type="entry name" value="LRR_dom_sf"/>
</dbReference>
<dbReference type="GO" id="GO:0005886">
    <property type="term" value="C:plasma membrane"/>
    <property type="evidence" value="ECO:0007669"/>
    <property type="project" value="UniProtKB-SubCell"/>
</dbReference>
<evidence type="ECO:0000256" key="8">
    <source>
        <dbReference type="ARBA" id="ARBA00023136"/>
    </source>
</evidence>
<dbReference type="InterPro" id="IPR013210">
    <property type="entry name" value="LRR_N_plant-typ"/>
</dbReference>
<dbReference type="Gene3D" id="3.80.10.10">
    <property type="entry name" value="Ribonuclease Inhibitor"/>
    <property type="match status" value="3"/>
</dbReference>
<keyword evidence="3" id="KW-0433">Leucine-rich repeat</keyword>
<evidence type="ECO:0000256" key="4">
    <source>
        <dbReference type="ARBA" id="ARBA00022692"/>
    </source>
</evidence>
<dbReference type="AlphaFoldDB" id="M8B0F8"/>
<dbReference type="PANTHER" id="PTHR48065">
    <property type="entry name" value="OS10G0469600 PROTEIN"/>
    <property type="match status" value="1"/>
</dbReference>